<dbReference type="GO" id="GO:0005886">
    <property type="term" value="C:plasma membrane"/>
    <property type="evidence" value="ECO:0007669"/>
    <property type="project" value="UniProtKB-SubCell"/>
</dbReference>
<name>S0DFU5_9ZZZZ</name>
<proteinExistence type="inferred from homology"/>
<evidence type="ECO:0000256" key="2">
    <source>
        <dbReference type="ARBA" id="ARBA00009773"/>
    </source>
</evidence>
<keyword evidence="7 9" id="KW-0472">Membrane</keyword>
<evidence type="ECO:0000256" key="6">
    <source>
        <dbReference type="ARBA" id="ARBA00022989"/>
    </source>
</evidence>
<feature type="transmembrane region" description="Helical" evidence="9">
    <location>
        <begin position="31"/>
        <end position="49"/>
    </location>
</feature>
<reference evidence="10" key="2">
    <citation type="journal article" date="2013" name="Biotechnol. Biofuels">
        <title>Mining for hemicellulases in the fungus-growing termite Pseudacanthotermes militaris using functional metagenomics.</title>
        <authorList>
            <person name="Bastien G."/>
            <person name="Arnal G."/>
            <person name="Bozonnet S."/>
            <person name="Laguerre S."/>
            <person name="Ferreira F."/>
            <person name="Faure R."/>
            <person name="Henrissat B."/>
            <person name="Lefevre F."/>
            <person name="Robe P."/>
            <person name="Bouchez O."/>
            <person name="Noirot C."/>
            <person name="Dumon C."/>
            <person name="O'Donohue M."/>
        </authorList>
    </citation>
    <scope>NUCLEOTIDE SEQUENCE</scope>
</reference>
<dbReference type="Pfam" id="PF01594">
    <property type="entry name" value="AI-2E_transport"/>
    <property type="match status" value="1"/>
</dbReference>
<feature type="transmembrane region" description="Helical" evidence="9">
    <location>
        <begin position="181"/>
        <end position="199"/>
    </location>
</feature>
<dbReference type="InterPro" id="IPR002549">
    <property type="entry name" value="AI-2E-like"/>
</dbReference>
<comment type="similarity">
    <text evidence="2">Belongs to the autoinducer-2 exporter (AI-2E) (TC 2.A.86) family.</text>
</comment>
<evidence type="ECO:0000256" key="5">
    <source>
        <dbReference type="ARBA" id="ARBA00022692"/>
    </source>
</evidence>
<dbReference type="PANTHER" id="PTHR21716:SF67">
    <property type="entry name" value="TRANSPORT PROTEIN YDIK-RELATED"/>
    <property type="match status" value="1"/>
</dbReference>
<evidence type="ECO:0000256" key="9">
    <source>
        <dbReference type="SAM" id="Phobius"/>
    </source>
</evidence>
<evidence type="ECO:0000256" key="1">
    <source>
        <dbReference type="ARBA" id="ARBA00004651"/>
    </source>
</evidence>
<dbReference type="PANTHER" id="PTHR21716">
    <property type="entry name" value="TRANSMEMBRANE PROTEIN"/>
    <property type="match status" value="1"/>
</dbReference>
<evidence type="ECO:0000313" key="10">
    <source>
        <dbReference type="EMBL" id="CCO21525.1"/>
    </source>
</evidence>
<keyword evidence="5 9" id="KW-0812">Transmembrane</keyword>
<feature type="region of interest" description="Disordered" evidence="8">
    <location>
        <begin position="1"/>
        <end position="21"/>
    </location>
</feature>
<keyword evidence="6 9" id="KW-1133">Transmembrane helix</keyword>
<feature type="transmembrane region" description="Helical" evidence="9">
    <location>
        <begin position="295"/>
        <end position="313"/>
    </location>
</feature>
<evidence type="ECO:0000256" key="7">
    <source>
        <dbReference type="ARBA" id="ARBA00023136"/>
    </source>
</evidence>
<sequence>MDLFPAPRFGRHNEGKQSMTTVHRPRDLPQILLSVLFLSLMIVACLWIVQPFILGFAWASTVVIATWPVLIKLQRLLFGRRSLAVLVMTLLLFLLFVIPIALLINSLVDGSTPLVHAITEGNLTLPDFAWLNSVPWVGAKLYAGWHGLLDMGGTAIMAKIKPYIGTTTTWFVGQAAHIGRFMMHCGLMLLFSALLYWQGEKVAYGVRYFATRLASKRGDAAVLLAGQAIRAVALGVVVTALTQAVLGGIGLAISGVPYATLLTVVMIFSCLVQLGPLIVLIPCIIWLYWTGDTTWGTVLLVWSAVVGTMDNFIRPMLIRMGADLPMVLILTGVIGGLIAFGMIGLFIGPVLLAVTWRLFDAWVREAPPPSEDPDEVLEELEELEASHTKLED</sequence>
<feature type="transmembrane region" description="Helical" evidence="9">
    <location>
        <begin position="83"/>
        <end position="104"/>
    </location>
</feature>
<evidence type="ECO:0000256" key="4">
    <source>
        <dbReference type="ARBA" id="ARBA00022475"/>
    </source>
</evidence>
<comment type="subcellular location">
    <subcellularLocation>
        <location evidence="1">Cell membrane</location>
        <topology evidence="1">Multi-pass membrane protein</topology>
    </subcellularLocation>
</comment>
<accession>S0DFU5</accession>
<dbReference type="AlphaFoldDB" id="S0DFU5"/>
<feature type="transmembrane region" description="Helical" evidence="9">
    <location>
        <begin position="220"/>
        <end position="238"/>
    </location>
</feature>
<gene>
    <name evidence="10" type="ORF">BN138_713</name>
</gene>
<dbReference type="EMBL" id="HF548309">
    <property type="protein sequence ID" value="CCO21525.1"/>
    <property type="molecule type" value="Genomic_DNA"/>
</dbReference>
<keyword evidence="3" id="KW-0813">Transport</keyword>
<feature type="transmembrane region" description="Helical" evidence="9">
    <location>
        <begin position="55"/>
        <end position="71"/>
    </location>
</feature>
<keyword evidence="4" id="KW-1003">Cell membrane</keyword>
<organism evidence="10">
    <name type="scientific">termite gut metagenome</name>
    <dbReference type="NCBI Taxonomy" id="433724"/>
    <lineage>
        <taxon>unclassified sequences</taxon>
        <taxon>metagenomes</taxon>
        <taxon>organismal metagenomes</taxon>
    </lineage>
</organism>
<evidence type="ECO:0000256" key="3">
    <source>
        <dbReference type="ARBA" id="ARBA00022448"/>
    </source>
</evidence>
<protein>
    <submittedName>
        <fullName evidence="10">Putative membrane protein</fullName>
    </submittedName>
</protein>
<dbReference type="NCBIfam" id="NF008216">
    <property type="entry name" value="PRK10983.1"/>
    <property type="match status" value="1"/>
</dbReference>
<reference evidence="10" key="1">
    <citation type="submission" date="2012-10" db="EMBL/GenBank/DDBJ databases">
        <authorList>
            <person name="Sandrine L."/>
        </authorList>
    </citation>
    <scope>NUCLEOTIDE SEQUENCE</scope>
</reference>
<feature type="transmembrane region" description="Helical" evidence="9">
    <location>
        <begin position="325"/>
        <end position="352"/>
    </location>
</feature>
<evidence type="ECO:0000256" key="8">
    <source>
        <dbReference type="SAM" id="MobiDB-lite"/>
    </source>
</evidence>